<dbReference type="PANTHER" id="PTHR33973:SF4">
    <property type="entry name" value="OS07G0153300 PROTEIN"/>
    <property type="match status" value="1"/>
</dbReference>
<evidence type="ECO:0000313" key="2">
    <source>
        <dbReference type="Proteomes" id="UP001610335"/>
    </source>
</evidence>
<evidence type="ECO:0000313" key="1">
    <source>
        <dbReference type="EMBL" id="KAL2822230.1"/>
    </source>
</evidence>
<keyword evidence="2" id="KW-1185">Reference proteome</keyword>
<dbReference type="Proteomes" id="UP001610335">
    <property type="component" value="Unassembled WGS sequence"/>
</dbReference>
<organism evidence="1 2">
    <name type="scientific">Aspergillus cavernicola</name>
    <dbReference type="NCBI Taxonomy" id="176166"/>
    <lineage>
        <taxon>Eukaryota</taxon>
        <taxon>Fungi</taxon>
        <taxon>Dikarya</taxon>
        <taxon>Ascomycota</taxon>
        <taxon>Pezizomycotina</taxon>
        <taxon>Eurotiomycetes</taxon>
        <taxon>Eurotiomycetidae</taxon>
        <taxon>Eurotiales</taxon>
        <taxon>Aspergillaceae</taxon>
        <taxon>Aspergillus</taxon>
        <taxon>Aspergillus subgen. Nidulantes</taxon>
    </lineage>
</organism>
<reference evidence="1 2" key="1">
    <citation type="submission" date="2024-07" db="EMBL/GenBank/DDBJ databases">
        <title>Section-level genome sequencing and comparative genomics of Aspergillus sections Usti and Cavernicolus.</title>
        <authorList>
            <consortium name="Lawrence Berkeley National Laboratory"/>
            <person name="Nybo J.L."/>
            <person name="Vesth T.C."/>
            <person name="Theobald S."/>
            <person name="Frisvad J.C."/>
            <person name="Larsen T.O."/>
            <person name="Kjaerboelling I."/>
            <person name="Rothschild-Mancinelli K."/>
            <person name="Lyhne E.K."/>
            <person name="Kogle M.E."/>
            <person name="Barry K."/>
            <person name="Clum A."/>
            <person name="Na H."/>
            <person name="Ledsgaard L."/>
            <person name="Lin J."/>
            <person name="Lipzen A."/>
            <person name="Kuo A."/>
            <person name="Riley R."/>
            <person name="Mondo S."/>
            <person name="LaButti K."/>
            <person name="Haridas S."/>
            <person name="Pangalinan J."/>
            <person name="Salamov A.A."/>
            <person name="Simmons B.A."/>
            <person name="Magnuson J.K."/>
            <person name="Chen J."/>
            <person name="Drula E."/>
            <person name="Henrissat B."/>
            <person name="Wiebenga A."/>
            <person name="Lubbers R.J."/>
            <person name="Gomes A.C."/>
            <person name="Makela M.R."/>
            <person name="Stajich J."/>
            <person name="Grigoriev I.V."/>
            <person name="Mortensen U.H."/>
            <person name="De vries R.P."/>
            <person name="Baker S.E."/>
            <person name="Andersen M.R."/>
        </authorList>
    </citation>
    <scope>NUCLEOTIDE SEQUENCE [LARGE SCALE GENOMIC DNA]</scope>
    <source>
        <strain evidence="1 2">CBS 600.67</strain>
    </source>
</reference>
<dbReference type="PANTHER" id="PTHR33973">
    <property type="entry name" value="OS07G0153300 PROTEIN"/>
    <property type="match status" value="1"/>
</dbReference>
<dbReference type="EMBL" id="JBFXLS010000059">
    <property type="protein sequence ID" value="KAL2822230.1"/>
    <property type="molecule type" value="Genomic_DNA"/>
</dbReference>
<dbReference type="InterPro" id="IPR010775">
    <property type="entry name" value="DUF1365"/>
</dbReference>
<sequence length="452" mass="51157">MLPPQGEEPASYPMVFLVTSPRVWNHKFCPASFWFLYSDDSHLRAMIVEVNNTFDERRLYFLATKDNSRGPGVDTLRRFQHTWPKDFHVSPFNSRKRKYSVSARDPSQPSTSPNAVVQITATLLASSSRPKMVTRLWTDERPINPFTISAMQAVRLLLPWCLVGLLTYPRIVFQATMLAHRRKLPIWYRPEPRMGTIPRRPTSSERYLCPVLCAYIKQILLFAPDAFHLHLHLYLQPPTDPPNSHNHIRFSTPTAASTPSSPTIVLTVLTPRFYAILLGHRTLTSFLRCACLDPAVENHTAQIQAHPLHPVPIKSGEWGVNEELMRLISHAEVSYERSYPRNQNRPSPLLGTPLQYLLDVILAAVRPLRGGIGGVYPYPGLPWLRLGGIYSATLSVDSGGRNEDVGGKREFEGVFLDDFARSHYGAFQRVLYVAQVVRALVWEGVVRFIGGA</sequence>
<name>A0ABR4I3C3_9EURO</name>
<accession>A0ABR4I3C3</accession>
<protein>
    <submittedName>
        <fullName evidence="1">Uncharacterized protein</fullName>
    </submittedName>
</protein>
<gene>
    <name evidence="1" type="ORF">BDW59DRAFT_163823</name>
</gene>
<dbReference type="Pfam" id="PF07103">
    <property type="entry name" value="DUF1365"/>
    <property type="match status" value="1"/>
</dbReference>
<proteinExistence type="predicted"/>
<comment type="caution">
    <text evidence="1">The sequence shown here is derived from an EMBL/GenBank/DDBJ whole genome shotgun (WGS) entry which is preliminary data.</text>
</comment>